<dbReference type="NCBIfam" id="TIGR02646">
    <property type="entry name" value="retron system putative HNH endonuclease"/>
    <property type="match status" value="1"/>
</dbReference>
<keyword evidence="1" id="KW-0614">Plasmid</keyword>
<geneLocation type="plasmid" evidence="2">
    <name>pKVU_100</name>
</geneLocation>
<dbReference type="RefSeq" id="WP_014538237.1">
    <property type="nucleotide sequence ID" value="NC_017386.1"/>
</dbReference>
<gene>
    <name evidence="1" type="ordered locus">KVU_PA0077</name>
</gene>
<evidence type="ECO:0000313" key="1">
    <source>
        <dbReference type="EMBL" id="AEM42497.1"/>
    </source>
</evidence>
<sequence>MRKINKAAPPAALTEWIAVNRNGQNCSYNSVGGELRRIIRAALVSEQGGLCAYTGRKIDADTCHIEHLKPQAHCGDLEDVTYLNLVAAVPQPNTPKLPYGAHLKDNWPSLAESSLFVSPLSAGCSARFSFSFTGRISPRNSTDTAADETIKRLGLNHDILIAFRQAAIKGTIQSRGRQMDAKLARRRLQGLQQKELTSRDLEQFSFALIDALEKHIIRLQKISGKKKK</sequence>
<dbReference type="HOGENOM" id="CLU_092819_2_0_5"/>
<proteinExistence type="predicted"/>
<name>F9YAU5_KETVW</name>
<dbReference type="EMBL" id="CP002019">
    <property type="protein sequence ID" value="AEM42497.1"/>
    <property type="molecule type" value="Genomic_DNA"/>
</dbReference>
<evidence type="ECO:0000313" key="2">
    <source>
        <dbReference type="Proteomes" id="UP000000692"/>
    </source>
</evidence>
<organism evidence="1 2">
    <name type="scientific">Ketogulonicigenium vulgare (strain WSH-001)</name>
    <dbReference type="NCBI Taxonomy" id="759362"/>
    <lineage>
        <taxon>Bacteria</taxon>
        <taxon>Pseudomonadati</taxon>
        <taxon>Pseudomonadota</taxon>
        <taxon>Alphaproteobacteria</taxon>
        <taxon>Rhodobacterales</taxon>
        <taxon>Roseobacteraceae</taxon>
        <taxon>Ketogulonicigenium</taxon>
    </lineage>
</organism>
<dbReference type="Gene3D" id="1.10.30.50">
    <property type="match status" value="1"/>
</dbReference>
<keyword evidence="2" id="KW-1185">Reference proteome</keyword>
<reference evidence="1 2" key="1">
    <citation type="journal article" date="2011" name="J. Bacteriol.">
        <title>Complete genome sequence of the industrial strain Ketogulonicigenium vulgare WSH-001.</title>
        <authorList>
            <person name="Liu L."/>
            <person name="Li Y."/>
            <person name="Zhang J."/>
            <person name="Zhou Z."/>
            <person name="Liu J."/>
            <person name="Li X."/>
            <person name="Zhou J."/>
            <person name="Du G."/>
            <person name="Wang L."/>
            <person name="Chen J."/>
        </authorList>
    </citation>
    <scope>NUCLEOTIDE SEQUENCE [LARGE SCALE GENOMIC DNA]</scope>
    <source>
        <strain evidence="1 2">WSH-001</strain>
        <plasmid evidence="2">pKVU_100</plasmid>
    </source>
</reference>
<dbReference type="InterPro" id="IPR013467">
    <property type="entry name" value="HNH78-like"/>
</dbReference>
<protein>
    <recommendedName>
        <fullName evidence="3">TIGR02646 family protein</fullName>
    </recommendedName>
</protein>
<dbReference type="KEGG" id="kvl:KVU_PA0077"/>
<dbReference type="AlphaFoldDB" id="F9YAU5"/>
<dbReference type="Proteomes" id="UP000000692">
    <property type="component" value="Plasmid 1"/>
</dbReference>
<dbReference type="OrthoDB" id="8617719at2"/>
<accession>F9YAU5</accession>
<evidence type="ECO:0008006" key="3">
    <source>
        <dbReference type="Google" id="ProtNLM"/>
    </source>
</evidence>